<dbReference type="SMART" id="SM00353">
    <property type="entry name" value="HLH"/>
    <property type="match status" value="1"/>
</dbReference>
<feature type="region of interest" description="Disordered" evidence="5">
    <location>
        <begin position="127"/>
        <end position="147"/>
    </location>
</feature>
<dbReference type="PANTHER" id="PTHR12565:SF444">
    <property type="entry name" value="TRANSCRIPTION FACTOR BHLH62-RELATED"/>
    <property type="match status" value="1"/>
</dbReference>
<dbReference type="Gene3D" id="4.10.280.10">
    <property type="entry name" value="Helix-loop-helix DNA-binding domain"/>
    <property type="match status" value="1"/>
</dbReference>
<name>A0A6J1D2H2_MOMCH</name>
<dbReference type="OrthoDB" id="690068at2759"/>
<evidence type="ECO:0000313" key="8">
    <source>
        <dbReference type="RefSeq" id="XP_022148275.1"/>
    </source>
</evidence>
<comment type="subcellular location">
    <subcellularLocation>
        <location evidence="1">Nucleus</location>
    </subcellularLocation>
</comment>
<dbReference type="SUPFAM" id="SSF47459">
    <property type="entry name" value="HLH, helix-loop-helix DNA-binding domain"/>
    <property type="match status" value="1"/>
</dbReference>
<gene>
    <name evidence="8" type="primary">LOC111016970</name>
</gene>
<dbReference type="RefSeq" id="XP_022148275.1">
    <property type="nucleotide sequence ID" value="XM_022292583.1"/>
</dbReference>
<evidence type="ECO:0000256" key="4">
    <source>
        <dbReference type="ARBA" id="ARBA00023242"/>
    </source>
</evidence>
<dbReference type="InterPro" id="IPR011598">
    <property type="entry name" value="bHLH_dom"/>
</dbReference>
<keyword evidence="2" id="KW-0805">Transcription regulation</keyword>
<dbReference type="PANTHER" id="PTHR12565">
    <property type="entry name" value="STEROL REGULATORY ELEMENT-BINDING PROTEIN"/>
    <property type="match status" value="1"/>
</dbReference>
<accession>A0A6J1D2H2</accession>
<dbReference type="PROSITE" id="PS50888">
    <property type="entry name" value="BHLH"/>
    <property type="match status" value="1"/>
</dbReference>
<evidence type="ECO:0000256" key="1">
    <source>
        <dbReference type="ARBA" id="ARBA00004123"/>
    </source>
</evidence>
<feature type="domain" description="BHLH" evidence="6">
    <location>
        <begin position="160"/>
        <end position="210"/>
    </location>
</feature>
<dbReference type="AlphaFoldDB" id="A0A6J1D2H2"/>
<evidence type="ECO:0000256" key="5">
    <source>
        <dbReference type="SAM" id="MobiDB-lite"/>
    </source>
</evidence>
<reference evidence="8" key="1">
    <citation type="submission" date="2025-08" db="UniProtKB">
        <authorList>
            <consortium name="RefSeq"/>
        </authorList>
    </citation>
    <scope>IDENTIFICATION</scope>
    <source>
        <strain evidence="8">OHB3-1</strain>
    </source>
</reference>
<dbReference type="Proteomes" id="UP000504603">
    <property type="component" value="Unplaced"/>
</dbReference>
<dbReference type="InterPro" id="IPR036638">
    <property type="entry name" value="HLH_DNA-bd_sf"/>
</dbReference>
<dbReference type="Pfam" id="PF00010">
    <property type="entry name" value="HLH"/>
    <property type="match status" value="1"/>
</dbReference>
<keyword evidence="7" id="KW-1185">Reference proteome</keyword>
<organism evidence="7 8">
    <name type="scientific">Momordica charantia</name>
    <name type="common">Bitter gourd</name>
    <name type="synonym">Balsam pear</name>
    <dbReference type="NCBI Taxonomy" id="3673"/>
    <lineage>
        <taxon>Eukaryota</taxon>
        <taxon>Viridiplantae</taxon>
        <taxon>Streptophyta</taxon>
        <taxon>Embryophyta</taxon>
        <taxon>Tracheophyta</taxon>
        <taxon>Spermatophyta</taxon>
        <taxon>Magnoliopsida</taxon>
        <taxon>eudicotyledons</taxon>
        <taxon>Gunneridae</taxon>
        <taxon>Pentapetalae</taxon>
        <taxon>rosids</taxon>
        <taxon>fabids</taxon>
        <taxon>Cucurbitales</taxon>
        <taxon>Cucurbitaceae</taxon>
        <taxon>Momordiceae</taxon>
        <taxon>Momordica</taxon>
    </lineage>
</organism>
<evidence type="ECO:0000259" key="6">
    <source>
        <dbReference type="PROSITE" id="PS50888"/>
    </source>
</evidence>
<dbReference type="InterPro" id="IPR024097">
    <property type="entry name" value="bHLH_ZIP_TF"/>
</dbReference>
<dbReference type="GO" id="GO:0005634">
    <property type="term" value="C:nucleus"/>
    <property type="evidence" value="ECO:0007669"/>
    <property type="project" value="UniProtKB-SubCell"/>
</dbReference>
<keyword evidence="3" id="KW-0804">Transcription</keyword>
<dbReference type="KEGG" id="mcha:111016970"/>
<protein>
    <submittedName>
        <fullName evidence="8">Transcription factor BEE 3-like isoform X1</fullName>
    </submittedName>
</protein>
<proteinExistence type="predicted"/>
<keyword evidence="4" id="KW-0539">Nucleus</keyword>
<dbReference type="GeneID" id="111016970"/>
<evidence type="ECO:0000256" key="2">
    <source>
        <dbReference type="ARBA" id="ARBA00023015"/>
    </source>
</evidence>
<dbReference type="GO" id="GO:0046983">
    <property type="term" value="F:protein dimerization activity"/>
    <property type="evidence" value="ECO:0007669"/>
    <property type="project" value="InterPro"/>
</dbReference>
<evidence type="ECO:0000313" key="7">
    <source>
        <dbReference type="Proteomes" id="UP000504603"/>
    </source>
</evidence>
<dbReference type="GO" id="GO:0003700">
    <property type="term" value="F:DNA-binding transcription factor activity"/>
    <property type="evidence" value="ECO:0007669"/>
    <property type="project" value="TreeGrafter"/>
</dbReference>
<sequence>MTEFRQDLHHFESSKASSEERGLNMEVINQFSNMTESMLEGLNETEFSVENFLGYNFQLPENATPSLTSDFPCVTLVKCQNEFPAITRSSLMVDKAQKTMKIKAKQVSESSSETPCAAFGNDSSNARNLKNLRGGRKRRNCEKEPKKPAEVVHVRAKRGQATDSHSLAERVRREKINNKLKCLQNLIPGCHKTMGMAMVLDETINYVHSLQNQVEFLSMELAAACSSLGINFGVGAIRKALVLQQLHKRLLTFDILFSTIETVG</sequence>
<evidence type="ECO:0000256" key="3">
    <source>
        <dbReference type="ARBA" id="ARBA00023163"/>
    </source>
</evidence>